<keyword evidence="2 4" id="KW-0863">Zinc-finger</keyword>
<dbReference type="EMBL" id="CM009754">
    <property type="protein sequence ID" value="PUZ50777.1"/>
    <property type="molecule type" value="Genomic_DNA"/>
</dbReference>
<keyword evidence="1" id="KW-0479">Metal-binding</keyword>
<reference evidence="7 8" key="1">
    <citation type="submission" date="2018-04" db="EMBL/GenBank/DDBJ databases">
        <title>WGS assembly of Panicum hallii var. hallii HAL2.</title>
        <authorList>
            <person name="Lovell J."/>
            <person name="Jenkins J."/>
            <person name="Lowry D."/>
            <person name="Mamidi S."/>
            <person name="Sreedasyam A."/>
            <person name="Weng X."/>
            <person name="Barry K."/>
            <person name="Bonette J."/>
            <person name="Campitelli B."/>
            <person name="Daum C."/>
            <person name="Gordon S."/>
            <person name="Gould B."/>
            <person name="Lipzen A."/>
            <person name="MacQueen A."/>
            <person name="Palacio-Mejia J."/>
            <person name="Plott C."/>
            <person name="Shakirov E."/>
            <person name="Shu S."/>
            <person name="Yoshinaga Y."/>
            <person name="Zane M."/>
            <person name="Rokhsar D."/>
            <person name="Grimwood J."/>
            <person name="Schmutz J."/>
            <person name="Juenger T."/>
        </authorList>
    </citation>
    <scope>NUCLEOTIDE SEQUENCE [LARGE SCALE GENOMIC DNA]</scope>
    <source>
        <strain evidence="8">cv. HAL2</strain>
    </source>
</reference>
<dbReference type="SMART" id="SM00575">
    <property type="entry name" value="ZnF_PMZ"/>
    <property type="match status" value="1"/>
</dbReference>
<dbReference type="Pfam" id="PF04434">
    <property type="entry name" value="SWIM"/>
    <property type="match status" value="1"/>
</dbReference>
<evidence type="ECO:0000313" key="7">
    <source>
        <dbReference type="EMBL" id="PUZ50777.1"/>
    </source>
</evidence>
<dbReference type="Proteomes" id="UP000244336">
    <property type="component" value="Chromosome 6"/>
</dbReference>
<dbReference type="PROSITE" id="PS50966">
    <property type="entry name" value="ZF_SWIM"/>
    <property type="match status" value="1"/>
</dbReference>
<evidence type="ECO:0000313" key="8">
    <source>
        <dbReference type="Proteomes" id="UP000244336"/>
    </source>
</evidence>
<gene>
    <name evidence="7" type="ORF">GQ55_6G087000</name>
</gene>
<name>A0A2T7D5A3_9POAL</name>
<dbReference type="InterPro" id="IPR006564">
    <property type="entry name" value="Znf_PMZ"/>
</dbReference>
<evidence type="ECO:0000256" key="5">
    <source>
        <dbReference type="SAM" id="MobiDB-lite"/>
    </source>
</evidence>
<accession>A0A2T7D5A3</accession>
<feature type="compositionally biased region" description="Acidic residues" evidence="5">
    <location>
        <begin position="173"/>
        <end position="183"/>
    </location>
</feature>
<evidence type="ECO:0000259" key="6">
    <source>
        <dbReference type="PROSITE" id="PS50966"/>
    </source>
</evidence>
<sequence>MDLNEPPPGFDYDFLDGVDANPSYCTQQNPAVPSLHDQNQQTQPNVGTTLIASGGSQNVHAYVVNTEEATAVGGGIVEDIVEEVLEDVVQEVVEEVWLTPPVPYIGQTFRTKQETREFYNSYAKRVGFSIRTSTTRLLYLTREQNKVQFVCNKEGRGRKVKEEQGTAASNESNYDEDDSEPEYNNDGSVKKKKLDGGRKMKREKMQHTDCKVRIVVKLIADKWHVIYFAPDHNHELVVKPSLKKFLWSHKGIPNGEKDFIALLHGCNLSTGRIMQLMNEFYGSAQLVPYEGKDVGNIRSTIRRTEKYKDVQQTLDYFRELEQEDHEFFHKIKLDVEHGVECMFWVDDDDEELEDDFKKCMNYTVTPDEFEAKWSAMITKYNLQGNVHFQRLYGMRSSFVPAYYMHCFYPFLQSTQRSEGFNAVLKKYMNPNMSVLHFVRQYQKIQDKCLVAQDGQDFRTDDRERRRWSRYPIKRHASTMYTKNLFYRFSKEFEKTAEYDVNPEGQFQYWLLPNNIFIYSYSKRNYLVTALEDKENYYCECNKFDRDRMLCCHIMKVMTRLGVKAIPQLYIFKRWTQEAVPDNESAATNAHCKLIS</sequence>
<feature type="region of interest" description="Disordered" evidence="5">
    <location>
        <begin position="159"/>
        <end position="202"/>
    </location>
</feature>
<dbReference type="GO" id="GO:0008270">
    <property type="term" value="F:zinc ion binding"/>
    <property type="evidence" value="ECO:0007669"/>
    <property type="project" value="UniProtKB-KW"/>
</dbReference>
<dbReference type="PANTHER" id="PTHR47482:SF24">
    <property type="entry name" value="PROTEIN FAR1-RELATED SEQUENCE"/>
    <property type="match status" value="1"/>
</dbReference>
<dbReference type="PANTHER" id="PTHR47482">
    <property type="entry name" value="OS11G0632001 PROTEIN"/>
    <property type="match status" value="1"/>
</dbReference>
<dbReference type="STRING" id="1504633.A0A2T7D5A3"/>
<evidence type="ECO:0000256" key="1">
    <source>
        <dbReference type="ARBA" id="ARBA00022723"/>
    </source>
</evidence>
<dbReference type="AlphaFoldDB" id="A0A2T7D5A3"/>
<feature type="domain" description="SWIM-type" evidence="6">
    <location>
        <begin position="525"/>
        <end position="561"/>
    </location>
</feature>
<keyword evidence="8" id="KW-1185">Reference proteome</keyword>
<keyword evidence="3" id="KW-0862">Zinc</keyword>
<evidence type="ECO:0000256" key="2">
    <source>
        <dbReference type="ARBA" id="ARBA00022771"/>
    </source>
</evidence>
<protein>
    <recommendedName>
        <fullName evidence="6">SWIM-type domain-containing protein</fullName>
    </recommendedName>
</protein>
<dbReference type="OrthoDB" id="785127at2759"/>
<organism evidence="7 8">
    <name type="scientific">Panicum hallii var. hallii</name>
    <dbReference type="NCBI Taxonomy" id="1504633"/>
    <lineage>
        <taxon>Eukaryota</taxon>
        <taxon>Viridiplantae</taxon>
        <taxon>Streptophyta</taxon>
        <taxon>Embryophyta</taxon>
        <taxon>Tracheophyta</taxon>
        <taxon>Spermatophyta</taxon>
        <taxon>Magnoliopsida</taxon>
        <taxon>Liliopsida</taxon>
        <taxon>Poales</taxon>
        <taxon>Poaceae</taxon>
        <taxon>PACMAD clade</taxon>
        <taxon>Panicoideae</taxon>
        <taxon>Panicodae</taxon>
        <taxon>Paniceae</taxon>
        <taxon>Panicinae</taxon>
        <taxon>Panicum</taxon>
        <taxon>Panicum sect. Panicum</taxon>
    </lineage>
</organism>
<dbReference type="InterPro" id="IPR004330">
    <property type="entry name" value="FAR1_DNA_bnd_dom"/>
</dbReference>
<dbReference type="InterPro" id="IPR007527">
    <property type="entry name" value="Znf_SWIM"/>
</dbReference>
<evidence type="ECO:0000256" key="3">
    <source>
        <dbReference type="ARBA" id="ARBA00022833"/>
    </source>
</evidence>
<evidence type="ECO:0000256" key="4">
    <source>
        <dbReference type="PROSITE-ProRule" id="PRU00325"/>
    </source>
</evidence>
<dbReference type="Pfam" id="PF03101">
    <property type="entry name" value="FAR1"/>
    <property type="match status" value="1"/>
</dbReference>
<dbReference type="Gramene" id="PUZ50777">
    <property type="protein sequence ID" value="PUZ50777"/>
    <property type="gene ID" value="GQ55_6G087000"/>
</dbReference>
<proteinExistence type="predicted"/>